<protein>
    <recommendedName>
        <fullName evidence="2">Haem-binding uptake Tiki superfamily ChaN domain-containing protein</fullName>
    </recommendedName>
</protein>
<proteinExistence type="predicted"/>
<dbReference type="OrthoDB" id="206244at2759"/>
<reference evidence="3 4" key="1">
    <citation type="submission" date="2014-11" db="EMBL/GenBank/DDBJ databases">
        <authorList>
            <person name="Zhu J."/>
            <person name="Qi W."/>
            <person name="Song R."/>
        </authorList>
    </citation>
    <scope>NUCLEOTIDE SEQUENCE [LARGE SCALE GENOMIC DNA]</scope>
</reference>
<evidence type="ECO:0000259" key="2">
    <source>
        <dbReference type="Pfam" id="PF04187"/>
    </source>
</evidence>
<dbReference type="EMBL" id="CDMY01000285">
    <property type="protein sequence ID" value="CEL99640.1"/>
    <property type="molecule type" value="Genomic_DNA"/>
</dbReference>
<evidence type="ECO:0000313" key="4">
    <source>
        <dbReference type="Proteomes" id="UP000041254"/>
    </source>
</evidence>
<sequence>MSILVCILLASFAILVAHGWRPSFHLQHLSSTPRHSSAPRQLIDRRFAAPTADGELRDAALDLGEGGSAKAESRRGHLQYAAALAGGLLSLPALSADAASMQRPTLDLPPYSLDTSKAFEVKTRSWEQPSSLPVIVTPLSQDERTDALRRWSVRDGNTIVLMGEHHNAPEDHRLQAALIAQMEEERQKGSNGKLPPIAIGLEQVQVDFQPILDGYLSGKYTDVDLYTKTEWATRWAWPFDAYLPIFQLAKKRGLHLIALNPSTEDTSAVVSSGLEGLGQQARDKFIPDPLGFRDQTRRPGFKMYVDEVVLPSYGYHANAGLLGDNPTPANFFAARIVRDEAMAAGAVQHVRDNPGSLMVVLVGSDHVKYTYGCQDRAARLGAFYKLPDFQVWSILLNPTPIDSVSDSSQMRLALTRGPFPLPLADYLWYSNAREVVRPSELILEASRKRARL</sequence>
<dbReference type="VEuPathDB" id="CryptoDB:Vbra_20692"/>
<dbReference type="CDD" id="cd14727">
    <property type="entry name" value="ChanN-like"/>
    <property type="match status" value="1"/>
</dbReference>
<feature type="chain" id="PRO_5005188036" description="Haem-binding uptake Tiki superfamily ChaN domain-containing protein" evidence="1">
    <location>
        <begin position="20"/>
        <end position="452"/>
    </location>
</feature>
<keyword evidence="1" id="KW-0732">Signal</keyword>
<dbReference type="InterPro" id="IPR007314">
    <property type="entry name" value="Cofac_haem-bd_dom"/>
</dbReference>
<evidence type="ECO:0000256" key="1">
    <source>
        <dbReference type="SAM" id="SignalP"/>
    </source>
</evidence>
<organism evidence="3 4">
    <name type="scientific">Vitrella brassicaformis (strain CCMP3155)</name>
    <dbReference type="NCBI Taxonomy" id="1169540"/>
    <lineage>
        <taxon>Eukaryota</taxon>
        <taxon>Sar</taxon>
        <taxon>Alveolata</taxon>
        <taxon>Colpodellida</taxon>
        <taxon>Vitrellaceae</taxon>
        <taxon>Vitrella</taxon>
    </lineage>
</organism>
<dbReference type="SUPFAM" id="SSF159501">
    <property type="entry name" value="EreA/ChaN-like"/>
    <property type="match status" value="1"/>
</dbReference>
<dbReference type="Gene3D" id="3.40.50.11550">
    <property type="match status" value="1"/>
</dbReference>
<dbReference type="AlphaFoldDB" id="A0A0G4EQW0"/>
<name>A0A0G4EQW0_VITBC</name>
<dbReference type="PhylomeDB" id="A0A0G4EQW0"/>
<accession>A0A0G4EQW0</accession>
<keyword evidence="4" id="KW-1185">Reference proteome</keyword>
<dbReference type="Proteomes" id="UP000041254">
    <property type="component" value="Unassembled WGS sequence"/>
</dbReference>
<feature type="signal peptide" evidence="1">
    <location>
        <begin position="1"/>
        <end position="19"/>
    </location>
</feature>
<gene>
    <name evidence="3" type="ORF">Vbra_20692</name>
</gene>
<evidence type="ECO:0000313" key="3">
    <source>
        <dbReference type="EMBL" id="CEL99640.1"/>
    </source>
</evidence>
<dbReference type="InParanoid" id="A0A0G4EQW0"/>
<dbReference type="Pfam" id="PF04187">
    <property type="entry name" value="Cofac_haem_bdg"/>
    <property type="match status" value="1"/>
</dbReference>
<feature type="domain" description="Haem-binding uptake Tiki superfamily ChaN" evidence="2">
    <location>
        <begin position="157"/>
        <end position="375"/>
    </location>
</feature>